<dbReference type="EMBL" id="CP035758">
    <property type="protein sequence ID" value="QBD75163.1"/>
    <property type="molecule type" value="Genomic_DNA"/>
</dbReference>
<dbReference type="Pfam" id="PF08800">
    <property type="entry name" value="BT4734-like_N"/>
    <property type="match status" value="1"/>
</dbReference>
<dbReference type="KEGG" id="kbs:EPA93_03800"/>
<accession>A0A4P6JJF0</accession>
<evidence type="ECO:0000259" key="2">
    <source>
        <dbReference type="Pfam" id="PF22763"/>
    </source>
</evidence>
<dbReference type="Pfam" id="PF22763">
    <property type="entry name" value="NrS1-1_pol-like_HBD"/>
    <property type="match status" value="1"/>
</dbReference>
<keyword evidence="4" id="KW-1185">Reference proteome</keyword>
<dbReference type="RefSeq" id="WP_129885762.1">
    <property type="nucleotide sequence ID" value="NZ_CP035758.1"/>
</dbReference>
<sequence>MVLADGGIAERIHSGNVPELLKSIPQWVLWKYQHIPGKDKPKKPPFQPGGRAASVDDPQGWCSYTQAMAALDTGHYQGVGFMLENSGIVVIDLDNCLRDIDGVRRITRTARQVFDLAQSYTEVSPSGKGLHIFLRGSLPAENGHPVLGMKSDKGEMYAAKRYITITGERVGEQREIRTDQEAIHQIYALLKPPRQQPRPEPETIRRYQPITRDDQALLKKAGEARNGAKFTRLCSGDITGYRSRSEAQLALIAMLVYWTNGDEGQVERLFKASNMYRQDEELQQKWDTVHRSDGATYGEMTIEKATQTSRQL</sequence>
<protein>
    <submittedName>
        <fullName evidence="3">Uncharacterized protein</fullName>
    </submittedName>
</protein>
<evidence type="ECO:0000313" key="4">
    <source>
        <dbReference type="Proteomes" id="UP000290365"/>
    </source>
</evidence>
<organism evidence="3 4">
    <name type="scientific">Ktedonosporobacter rubrisoli</name>
    <dbReference type="NCBI Taxonomy" id="2509675"/>
    <lineage>
        <taxon>Bacteria</taxon>
        <taxon>Bacillati</taxon>
        <taxon>Chloroflexota</taxon>
        <taxon>Ktedonobacteria</taxon>
        <taxon>Ktedonobacterales</taxon>
        <taxon>Ktedonosporobacteraceae</taxon>
        <taxon>Ktedonosporobacter</taxon>
    </lineage>
</organism>
<evidence type="ECO:0000259" key="1">
    <source>
        <dbReference type="Pfam" id="PF08800"/>
    </source>
</evidence>
<evidence type="ECO:0000313" key="3">
    <source>
        <dbReference type="EMBL" id="QBD75163.1"/>
    </source>
</evidence>
<proteinExistence type="predicted"/>
<feature type="domain" description="BT4734-like N-terminal" evidence="1">
    <location>
        <begin position="77"/>
        <end position="144"/>
    </location>
</feature>
<dbReference type="AlphaFoldDB" id="A0A4P6JJF0"/>
<dbReference type="InterPro" id="IPR054468">
    <property type="entry name" value="NrSPol-like_HBD"/>
</dbReference>
<reference evidence="3 4" key="1">
    <citation type="submission" date="2019-01" db="EMBL/GenBank/DDBJ databases">
        <title>Ktedonosporobacter rubrisoli SCAWS-G2.</title>
        <authorList>
            <person name="Huang Y."/>
            <person name="Yan B."/>
        </authorList>
    </citation>
    <scope>NUCLEOTIDE SEQUENCE [LARGE SCALE GENOMIC DNA]</scope>
    <source>
        <strain evidence="3 4">SCAWS-G2</strain>
    </source>
</reference>
<feature type="domain" description="NrS-1 polymerase-like HBD" evidence="2">
    <location>
        <begin position="244"/>
        <end position="309"/>
    </location>
</feature>
<name>A0A4P6JJF0_KTERU</name>
<gene>
    <name evidence="3" type="ORF">EPA93_03800</name>
</gene>
<dbReference type="Proteomes" id="UP000290365">
    <property type="component" value="Chromosome"/>
</dbReference>
<dbReference type="OrthoDB" id="162759at2"/>
<dbReference type="InterPro" id="IPR014907">
    <property type="entry name" value="BT4734-like_N"/>
</dbReference>